<dbReference type="InterPro" id="IPR050736">
    <property type="entry name" value="Sensor_HK_Regulatory"/>
</dbReference>
<dbReference type="Gene3D" id="3.30.450.20">
    <property type="entry name" value="PAS domain"/>
    <property type="match status" value="1"/>
</dbReference>
<dbReference type="InterPro" id="IPR003018">
    <property type="entry name" value="GAF"/>
</dbReference>
<keyword evidence="6" id="KW-0902">Two-component regulatory system</keyword>
<dbReference type="SMART" id="SM00387">
    <property type="entry name" value="HATPase_c"/>
    <property type="match status" value="1"/>
</dbReference>
<dbReference type="EMBL" id="FNVS01000007">
    <property type="protein sequence ID" value="SEF79100.1"/>
    <property type="molecule type" value="Genomic_DNA"/>
</dbReference>
<dbReference type="InterPro" id="IPR004358">
    <property type="entry name" value="Sig_transdc_His_kin-like_C"/>
</dbReference>
<evidence type="ECO:0000313" key="9">
    <source>
        <dbReference type="Proteomes" id="UP000236725"/>
    </source>
</evidence>
<dbReference type="SMART" id="SM00065">
    <property type="entry name" value="GAF"/>
    <property type="match status" value="1"/>
</dbReference>
<proteinExistence type="predicted"/>
<dbReference type="Pfam" id="PF13185">
    <property type="entry name" value="GAF_2"/>
    <property type="match status" value="1"/>
</dbReference>
<dbReference type="Gene3D" id="3.30.565.10">
    <property type="entry name" value="Histidine kinase-like ATPase, C-terminal domain"/>
    <property type="match status" value="1"/>
</dbReference>
<dbReference type="InterPro" id="IPR003661">
    <property type="entry name" value="HisK_dim/P_dom"/>
</dbReference>
<dbReference type="GO" id="GO:0000155">
    <property type="term" value="F:phosphorelay sensor kinase activity"/>
    <property type="evidence" value="ECO:0007669"/>
    <property type="project" value="InterPro"/>
</dbReference>
<dbReference type="SUPFAM" id="SSF55785">
    <property type="entry name" value="PYP-like sensor domain (PAS domain)"/>
    <property type="match status" value="1"/>
</dbReference>
<reference evidence="8 9" key="1">
    <citation type="submission" date="2016-10" db="EMBL/GenBank/DDBJ databases">
        <authorList>
            <person name="Varghese N."/>
            <person name="Submissions S."/>
        </authorList>
    </citation>
    <scope>NUCLEOTIDE SEQUENCE [LARGE SCALE GENOMIC DNA]</scope>
    <source>
        <strain evidence="8 9">DSM 29073</strain>
    </source>
</reference>
<dbReference type="Proteomes" id="UP000236725">
    <property type="component" value="Unassembled WGS sequence"/>
</dbReference>
<keyword evidence="3" id="KW-0597">Phosphoprotein</keyword>
<evidence type="ECO:0000256" key="3">
    <source>
        <dbReference type="ARBA" id="ARBA00022553"/>
    </source>
</evidence>
<dbReference type="Pfam" id="PF02518">
    <property type="entry name" value="HATPase_c"/>
    <property type="match status" value="1"/>
</dbReference>
<dbReference type="InterPro" id="IPR035965">
    <property type="entry name" value="PAS-like_dom_sf"/>
</dbReference>
<evidence type="ECO:0000259" key="7">
    <source>
        <dbReference type="PROSITE" id="PS50109"/>
    </source>
</evidence>
<sequence>MPGTNGKPILVKMNTSPGSLINISNNEVDYKGDNFLENLISLREIMSKILKILINFEQGAAIDHALLKVLEFFDVDRVYIGILDEKERMVDFTNEVTCDGILSMREDLLRRLHTEDVPWWIKKISNGEDIILNDIESMPVEACAEHELLKIQNVQSLISIPVFYEGKVRGFIGLDSVKLKRFWTAFDLENLRVFADILSIAIERTHAKGIAKYTEAEKLKSESKFQIIFDKLPWGVELYDENGNLLDLNQADLNIFQTSKNLVLGVNMFKNPNIPKWVNKKLKKGEDVEFRLDYNFNTVNESGYYNSDNFKGIKHLQVKGVPLKDIDNSIFGYLYMVFDDTENQMKREEMWQKELELAKVKEADVLKSAFLANMSHEIRTPLNAIVGFSDIIAETYDQEERQTYLDIIHKNNDLLLQLINDVLDFSKIEAGTLDYHIEKLDIKEICGEIVIANSIKMKPGVNLIFSNNLPSISLMTDEKRIIQVISNFINNAIKFTNEGSITLYYEKIDDTIKVCVKDTGIGINETDQKHIFERFVKANTFKQGTGLGLTISKTIIEYLGGNIGVDSEVGKGSTFWFTLPLNNPKKTA</sequence>
<dbReference type="InterPro" id="IPR029016">
    <property type="entry name" value="GAF-like_dom_sf"/>
</dbReference>
<evidence type="ECO:0000256" key="2">
    <source>
        <dbReference type="ARBA" id="ARBA00012438"/>
    </source>
</evidence>
<keyword evidence="4" id="KW-0808">Transferase</keyword>
<comment type="catalytic activity">
    <reaction evidence="1">
        <text>ATP + protein L-histidine = ADP + protein N-phospho-L-histidine.</text>
        <dbReference type="EC" id="2.7.13.3"/>
    </reaction>
</comment>
<dbReference type="Gene3D" id="3.30.450.40">
    <property type="match status" value="1"/>
</dbReference>
<dbReference type="SUPFAM" id="SSF55781">
    <property type="entry name" value="GAF domain-like"/>
    <property type="match status" value="1"/>
</dbReference>
<evidence type="ECO:0000256" key="5">
    <source>
        <dbReference type="ARBA" id="ARBA00022777"/>
    </source>
</evidence>
<dbReference type="InterPro" id="IPR036097">
    <property type="entry name" value="HisK_dim/P_sf"/>
</dbReference>
<dbReference type="InterPro" id="IPR036890">
    <property type="entry name" value="HATPase_C_sf"/>
</dbReference>
<keyword evidence="5 8" id="KW-0418">Kinase</keyword>
<protein>
    <recommendedName>
        <fullName evidence="2">histidine kinase</fullName>
        <ecNumber evidence="2">2.7.13.3</ecNumber>
    </recommendedName>
</protein>
<dbReference type="CDD" id="cd16922">
    <property type="entry name" value="HATPase_EvgS-ArcB-TorS-like"/>
    <property type="match status" value="1"/>
</dbReference>
<dbReference type="EC" id="2.7.13.3" evidence="2"/>
<dbReference type="Gene3D" id="1.10.287.130">
    <property type="match status" value="1"/>
</dbReference>
<evidence type="ECO:0000256" key="6">
    <source>
        <dbReference type="ARBA" id="ARBA00023012"/>
    </source>
</evidence>
<name>A0A8G2BVU6_9BACT</name>
<dbReference type="PROSITE" id="PS50109">
    <property type="entry name" value="HIS_KIN"/>
    <property type="match status" value="1"/>
</dbReference>
<comment type="caution">
    <text evidence="8">The sequence shown here is derived from an EMBL/GenBank/DDBJ whole genome shotgun (WGS) entry which is preliminary data.</text>
</comment>
<dbReference type="FunFam" id="3.30.565.10:FF:000006">
    <property type="entry name" value="Sensor histidine kinase WalK"/>
    <property type="match status" value="1"/>
</dbReference>
<dbReference type="PRINTS" id="PR00344">
    <property type="entry name" value="BCTRLSENSOR"/>
</dbReference>
<dbReference type="PANTHER" id="PTHR43711:SF31">
    <property type="entry name" value="HISTIDINE KINASE"/>
    <property type="match status" value="1"/>
</dbReference>
<dbReference type="SUPFAM" id="SSF47384">
    <property type="entry name" value="Homodimeric domain of signal transducing histidine kinase"/>
    <property type="match status" value="1"/>
</dbReference>
<accession>A0A8G2BVU6</accession>
<dbReference type="Pfam" id="PF00512">
    <property type="entry name" value="HisKA"/>
    <property type="match status" value="1"/>
</dbReference>
<evidence type="ECO:0000256" key="1">
    <source>
        <dbReference type="ARBA" id="ARBA00000085"/>
    </source>
</evidence>
<dbReference type="InterPro" id="IPR005467">
    <property type="entry name" value="His_kinase_dom"/>
</dbReference>
<organism evidence="8 9">
    <name type="scientific">Parabacteroides chinchillae</name>
    <dbReference type="NCBI Taxonomy" id="871327"/>
    <lineage>
        <taxon>Bacteria</taxon>
        <taxon>Pseudomonadati</taxon>
        <taxon>Bacteroidota</taxon>
        <taxon>Bacteroidia</taxon>
        <taxon>Bacteroidales</taxon>
        <taxon>Tannerellaceae</taxon>
        <taxon>Parabacteroides</taxon>
    </lineage>
</organism>
<dbReference type="SUPFAM" id="SSF55874">
    <property type="entry name" value="ATPase domain of HSP90 chaperone/DNA topoisomerase II/histidine kinase"/>
    <property type="match status" value="1"/>
</dbReference>
<evidence type="ECO:0000256" key="4">
    <source>
        <dbReference type="ARBA" id="ARBA00022679"/>
    </source>
</evidence>
<dbReference type="CDD" id="cd00082">
    <property type="entry name" value="HisKA"/>
    <property type="match status" value="1"/>
</dbReference>
<evidence type="ECO:0000313" key="8">
    <source>
        <dbReference type="EMBL" id="SEF79100.1"/>
    </source>
</evidence>
<dbReference type="PANTHER" id="PTHR43711">
    <property type="entry name" value="TWO-COMPONENT HISTIDINE KINASE"/>
    <property type="match status" value="1"/>
</dbReference>
<dbReference type="InterPro" id="IPR003594">
    <property type="entry name" value="HATPase_dom"/>
</dbReference>
<dbReference type="SMART" id="SM00388">
    <property type="entry name" value="HisKA"/>
    <property type="match status" value="1"/>
</dbReference>
<keyword evidence="9" id="KW-1185">Reference proteome</keyword>
<gene>
    <name evidence="8" type="ORF">SAMN05444001_1075</name>
</gene>
<dbReference type="AlphaFoldDB" id="A0A8G2BVU6"/>
<feature type="domain" description="Histidine kinase" evidence="7">
    <location>
        <begin position="373"/>
        <end position="583"/>
    </location>
</feature>